<reference evidence="5" key="2">
    <citation type="submission" date="2014-03" db="EMBL/GenBank/DDBJ databases">
        <authorList>
            <person name="Genoscope - CEA"/>
        </authorList>
    </citation>
    <scope>NUCLEOTIDE SEQUENCE</scope>
</reference>
<dbReference type="STRING" id="8022.A0A060VST0"/>
<gene>
    <name evidence="5" type="ORF">GSONMT00075643001</name>
</gene>
<dbReference type="SUPFAM" id="SSF117281">
    <property type="entry name" value="Kelch motif"/>
    <property type="match status" value="1"/>
</dbReference>
<dbReference type="PIRSF" id="PIRSF037037">
    <property type="entry name" value="Kelch-like_protein_gigaxonin"/>
    <property type="match status" value="1"/>
</dbReference>
<dbReference type="InterPro" id="IPR011333">
    <property type="entry name" value="SKP1/BTB/POZ_sf"/>
</dbReference>
<dbReference type="AlphaFoldDB" id="A0A060VST0"/>
<feature type="chain" id="PRO_5001588794" description="BTB domain-containing protein" evidence="3">
    <location>
        <begin position="19"/>
        <end position="627"/>
    </location>
</feature>
<feature type="signal peptide" evidence="3">
    <location>
        <begin position="1"/>
        <end position="18"/>
    </location>
</feature>
<dbReference type="InterPro" id="IPR011705">
    <property type="entry name" value="BACK"/>
</dbReference>
<dbReference type="InterPro" id="IPR017096">
    <property type="entry name" value="BTB-kelch_protein"/>
</dbReference>
<proteinExistence type="predicted"/>
<dbReference type="InterPro" id="IPR006652">
    <property type="entry name" value="Kelch_1"/>
</dbReference>
<protein>
    <recommendedName>
        <fullName evidence="4">BTB domain-containing protein</fullName>
    </recommendedName>
</protein>
<sequence length="627" mass="71078">MCHVWIGNMLALVQGVMCGLSLDFNGLHISINITDIKSNDYHQFNPTENQRKVAPEKVRRGEDRGCCDMACRNPELVPYTVRATPSPVLCPDNDSSNEEAEINVMIPDTILHIETESFFVNRQQLALQSPYFRALFYGGGRESGKRHIEIKGVGADQFRVLMEYTQTSKLSLSRENVLRILETADFLQLERPRLLCCKFLERELHLSNCLGMMSYAWQLGCRELYTAAREVALTHLPAIATEEDFMYLSKESVADLLASDKLFVPREDQALEMTLRWATFDPSREEDFMELVELVRLESLSLPYITDLLTRLKGSDPQAKLICKLNDNFPTSWSMGRSIPRASETLYILGGPHDQDKQSLYQFYPHSGRWQSHAPLQRKNLTQYSVAAVGENIVVTGGNFRDEIFWYSVDWVRIFQCGNQRWVDGPPLQKSRHSHCSVGLGQELYVLGGTMDEGPVAHVEKLPLGAQVWEDVSPMVRAVDRAATVARDLCIYVACGLDENGEVYSGIQRYLVKEDQWDVVTYSPLPRYDLLATVLNGALYLLGGQALRLDVETDEWTVLDEECLDRKFFGGCTTVNGQIYLLSERKMNKAFPNMVLMDPYIDTCMEIDNAIPCPVPLRGCVTMRLAT</sequence>
<keyword evidence="3" id="KW-0732">Signal</keyword>
<dbReference type="Pfam" id="PF01344">
    <property type="entry name" value="Kelch_1"/>
    <property type="match status" value="1"/>
</dbReference>
<dbReference type="PROSITE" id="PS50097">
    <property type="entry name" value="BTB"/>
    <property type="match status" value="1"/>
</dbReference>
<accession>A0A060VST0</accession>
<keyword evidence="1" id="KW-0880">Kelch repeat</keyword>
<name>A0A060VST0_ONCMY</name>
<dbReference type="Pfam" id="PF07707">
    <property type="entry name" value="BACK"/>
    <property type="match status" value="1"/>
</dbReference>
<dbReference type="EMBL" id="FR904293">
    <property type="protein sequence ID" value="CDQ57871.1"/>
    <property type="molecule type" value="Genomic_DNA"/>
</dbReference>
<evidence type="ECO:0000256" key="3">
    <source>
        <dbReference type="SAM" id="SignalP"/>
    </source>
</evidence>
<keyword evidence="2" id="KW-0677">Repeat</keyword>
<dbReference type="PANTHER" id="PTHR24412">
    <property type="entry name" value="KELCH PROTEIN"/>
    <property type="match status" value="1"/>
</dbReference>
<evidence type="ECO:0000256" key="1">
    <source>
        <dbReference type="ARBA" id="ARBA00022441"/>
    </source>
</evidence>
<dbReference type="Gene3D" id="1.25.40.420">
    <property type="match status" value="1"/>
</dbReference>
<dbReference type="Proteomes" id="UP000193380">
    <property type="component" value="Unassembled WGS sequence"/>
</dbReference>
<evidence type="ECO:0000256" key="2">
    <source>
        <dbReference type="ARBA" id="ARBA00022737"/>
    </source>
</evidence>
<dbReference type="PANTHER" id="PTHR24412:SF490">
    <property type="entry name" value="BTB DOMAIN-CONTAINING PROTEIN"/>
    <property type="match status" value="1"/>
</dbReference>
<dbReference type="SMART" id="SM00875">
    <property type="entry name" value="BACK"/>
    <property type="match status" value="1"/>
</dbReference>
<dbReference type="PaxDb" id="8022-A0A060VST0"/>
<feature type="domain" description="BTB" evidence="4">
    <location>
        <begin position="107"/>
        <end position="174"/>
    </location>
</feature>
<dbReference type="InterPro" id="IPR000210">
    <property type="entry name" value="BTB/POZ_dom"/>
</dbReference>
<evidence type="ECO:0000259" key="4">
    <source>
        <dbReference type="PROSITE" id="PS50097"/>
    </source>
</evidence>
<dbReference type="SMART" id="SM00225">
    <property type="entry name" value="BTB"/>
    <property type="match status" value="1"/>
</dbReference>
<dbReference type="Gene3D" id="2.120.10.80">
    <property type="entry name" value="Kelch-type beta propeller"/>
    <property type="match status" value="1"/>
</dbReference>
<dbReference type="Gene3D" id="3.30.710.10">
    <property type="entry name" value="Potassium Channel Kv1.1, Chain A"/>
    <property type="match status" value="1"/>
</dbReference>
<organism evidence="5 6">
    <name type="scientific">Oncorhynchus mykiss</name>
    <name type="common">Rainbow trout</name>
    <name type="synonym">Salmo gairdneri</name>
    <dbReference type="NCBI Taxonomy" id="8022"/>
    <lineage>
        <taxon>Eukaryota</taxon>
        <taxon>Metazoa</taxon>
        <taxon>Chordata</taxon>
        <taxon>Craniata</taxon>
        <taxon>Vertebrata</taxon>
        <taxon>Euteleostomi</taxon>
        <taxon>Actinopterygii</taxon>
        <taxon>Neopterygii</taxon>
        <taxon>Teleostei</taxon>
        <taxon>Protacanthopterygii</taxon>
        <taxon>Salmoniformes</taxon>
        <taxon>Salmonidae</taxon>
        <taxon>Salmoninae</taxon>
        <taxon>Oncorhynchus</taxon>
    </lineage>
</organism>
<evidence type="ECO:0000313" key="5">
    <source>
        <dbReference type="EMBL" id="CDQ57871.1"/>
    </source>
</evidence>
<reference evidence="5" key="1">
    <citation type="journal article" date="2014" name="Nat. Commun.">
        <title>The rainbow trout genome provides novel insights into evolution after whole-genome duplication in vertebrates.</title>
        <authorList>
            <person name="Berthelot C."/>
            <person name="Brunet F."/>
            <person name="Chalopin D."/>
            <person name="Juanchich A."/>
            <person name="Bernard M."/>
            <person name="Noel B."/>
            <person name="Bento P."/>
            <person name="Da Silva C."/>
            <person name="Labadie K."/>
            <person name="Alberti A."/>
            <person name="Aury J.M."/>
            <person name="Louis A."/>
            <person name="Dehais P."/>
            <person name="Bardou P."/>
            <person name="Montfort J."/>
            <person name="Klopp C."/>
            <person name="Cabau C."/>
            <person name="Gaspin C."/>
            <person name="Thorgaard G.H."/>
            <person name="Boussaha M."/>
            <person name="Quillet E."/>
            <person name="Guyomard R."/>
            <person name="Galiana D."/>
            <person name="Bobe J."/>
            <person name="Volff J.N."/>
            <person name="Genet C."/>
            <person name="Wincker P."/>
            <person name="Jaillon O."/>
            <person name="Roest Crollius H."/>
            <person name="Guiguen Y."/>
        </authorList>
    </citation>
    <scope>NUCLEOTIDE SEQUENCE [LARGE SCALE GENOMIC DNA]</scope>
</reference>
<dbReference type="SUPFAM" id="SSF54695">
    <property type="entry name" value="POZ domain"/>
    <property type="match status" value="1"/>
</dbReference>
<evidence type="ECO:0000313" key="6">
    <source>
        <dbReference type="Proteomes" id="UP000193380"/>
    </source>
</evidence>
<dbReference type="Pfam" id="PF00651">
    <property type="entry name" value="BTB"/>
    <property type="match status" value="1"/>
</dbReference>
<dbReference type="InterPro" id="IPR015915">
    <property type="entry name" value="Kelch-typ_b-propeller"/>
</dbReference>